<protein>
    <submittedName>
        <fullName evidence="3">MarR family transcriptional regulator</fullName>
    </submittedName>
</protein>
<evidence type="ECO:0000313" key="4">
    <source>
        <dbReference type="Proteomes" id="UP000466523"/>
    </source>
</evidence>
<organism evidence="3 4">
    <name type="scientific">Mycolicibacter kumamotonensis</name>
    <dbReference type="NCBI Taxonomy" id="354243"/>
    <lineage>
        <taxon>Bacteria</taxon>
        <taxon>Bacillati</taxon>
        <taxon>Actinomycetota</taxon>
        <taxon>Actinomycetes</taxon>
        <taxon>Mycobacteriales</taxon>
        <taxon>Mycobacteriaceae</taxon>
        <taxon>Mycolicibacter</taxon>
    </lineage>
</organism>
<dbReference type="InterPro" id="IPR039422">
    <property type="entry name" value="MarR/SlyA-like"/>
</dbReference>
<dbReference type="Proteomes" id="UP000466523">
    <property type="component" value="Unassembled WGS sequence"/>
</dbReference>
<dbReference type="Gene3D" id="1.10.10.10">
    <property type="entry name" value="Winged helix-like DNA-binding domain superfamily/Winged helix DNA-binding domain"/>
    <property type="match status" value="1"/>
</dbReference>
<evidence type="ECO:0000259" key="2">
    <source>
        <dbReference type="SMART" id="SM00347"/>
    </source>
</evidence>
<dbReference type="PANTHER" id="PTHR33164:SF99">
    <property type="entry name" value="MARR FAMILY REGULATORY PROTEIN"/>
    <property type="match status" value="1"/>
</dbReference>
<dbReference type="GO" id="GO:0003700">
    <property type="term" value="F:DNA-binding transcription factor activity"/>
    <property type="evidence" value="ECO:0007669"/>
    <property type="project" value="InterPro"/>
</dbReference>
<comment type="caution">
    <text evidence="3">The sequence shown here is derived from an EMBL/GenBank/DDBJ whole genome shotgun (WGS) entry which is preliminary data.</text>
</comment>
<dbReference type="Pfam" id="PF01047">
    <property type="entry name" value="MarR"/>
    <property type="match status" value="1"/>
</dbReference>
<reference evidence="3 4" key="1">
    <citation type="submission" date="2020-01" db="EMBL/GenBank/DDBJ databases">
        <authorList>
            <person name="Sanchez-Estrada R."/>
            <person name="Gonzalez-Y-Merchand J.A."/>
            <person name="Rivera-Gutierrez S."/>
        </authorList>
    </citation>
    <scope>NUCLEOTIDE SEQUENCE [LARGE SCALE GENOMIC DNA]</scope>
    <source>
        <strain evidence="3 4">CST 7247</strain>
    </source>
</reference>
<gene>
    <name evidence="3" type="ORF">GWR20_13825</name>
</gene>
<proteinExistence type="predicted"/>
<evidence type="ECO:0000313" key="3">
    <source>
        <dbReference type="EMBL" id="NDJ90220.1"/>
    </source>
</evidence>
<evidence type="ECO:0000256" key="1">
    <source>
        <dbReference type="SAM" id="MobiDB-lite"/>
    </source>
</evidence>
<accession>A0A7K3LDJ0</accession>
<sequence length="137" mass="14914">MAVLPGRDGIERLCWKPFLNGPDSVTAALDIRLRGAHGVTLRDVLLLELLTRPDRQAHRICALAQTLGVSPSRLATQVRRLEGRGLVTRRPSRRDPRGMLPRITGEGNARLYAVLQTCGQRPARAASTGSSTGKRDG</sequence>
<dbReference type="InterPro" id="IPR036390">
    <property type="entry name" value="WH_DNA-bd_sf"/>
</dbReference>
<feature type="region of interest" description="Disordered" evidence="1">
    <location>
        <begin position="82"/>
        <end position="103"/>
    </location>
</feature>
<dbReference type="SMART" id="SM00347">
    <property type="entry name" value="HTH_MARR"/>
    <property type="match status" value="1"/>
</dbReference>
<dbReference type="InterPro" id="IPR000835">
    <property type="entry name" value="HTH_MarR-typ"/>
</dbReference>
<dbReference type="SUPFAM" id="SSF46785">
    <property type="entry name" value="Winged helix' DNA-binding domain"/>
    <property type="match status" value="1"/>
</dbReference>
<dbReference type="PANTHER" id="PTHR33164">
    <property type="entry name" value="TRANSCRIPTIONAL REGULATOR, MARR FAMILY"/>
    <property type="match status" value="1"/>
</dbReference>
<dbReference type="EMBL" id="JAACYR010000044">
    <property type="protein sequence ID" value="NDJ90220.1"/>
    <property type="molecule type" value="Genomic_DNA"/>
</dbReference>
<dbReference type="AlphaFoldDB" id="A0A7K3LDJ0"/>
<dbReference type="InterPro" id="IPR036388">
    <property type="entry name" value="WH-like_DNA-bd_sf"/>
</dbReference>
<feature type="domain" description="HTH marR-type" evidence="2">
    <location>
        <begin position="32"/>
        <end position="135"/>
    </location>
</feature>
<name>A0A7K3LDJ0_9MYCO</name>
<dbReference type="GO" id="GO:0006950">
    <property type="term" value="P:response to stress"/>
    <property type="evidence" value="ECO:0007669"/>
    <property type="project" value="TreeGrafter"/>
</dbReference>